<proteinExistence type="predicted"/>
<name>B6WQ87_9BACT</name>
<evidence type="ECO:0000313" key="1">
    <source>
        <dbReference type="EMBL" id="EEB34888.1"/>
    </source>
</evidence>
<evidence type="ECO:0000313" key="2">
    <source>
        <dbReference type="Proteomes" id="UP000003676"/>
    </source>
</evidence>
<sequence length="46" mass="5156">MDRRGLVPGKNLVLRPEGEKRTGQARCVPIFPADREKLSPACFRCS</sequence>
<dbReference type="EMBL" id="ABXU01000009">
    <property type="protein sequence ID" value="EEB34888.1"/>
    <property type="molecule type" value="Genomic_DNA"/>
</dbReference>
<reference evidence="1 2" key="2">
    <citation type="submission" date="2008-10" db="EMBL/GenBank/DDBJ databases">
        <authorList>
            <person name="Fulton L."/>
            <person name="Clifton S."/>
            <person name="Fulton B."/>
            <person name="Xu J."/>
            <person name="Minx P."/>
            <person name="Pepin K.H."/>
            <person name="Johnson M."/>
            <person name="Bhonagiri V."/>
            <person name="Nash W.E."/>
            <person name="Mardis E.R."/>
            <person name="Wilson R.K."/>
        </authorList>
    </citation>
    <scope>NUCLEOTIDE SEQUENCE [LARGE SCALE GENOMIC DNA]</scope>
    <source>
        <strain evidence="1 2">ATCC 29098</strain>
    </source>
</reference>
<dbReference type="HOGENOM" id="CLU_3182900_0_0_7"/>
<accession>B6WQ87</accession>
<organism evidence="1 2">
    <name type="scientific">Desulfovibrio piger ATCC 29098</name>
    <dbReference type="NCBI Taxonomy" id="411464"/>
    <lineage>
        <taxon>Bacteria</taxon>
        <taxon>Pseudomonadati</taxon>
        <taxon>Thermodesulfobacteriota</taxon>
        <taxon>Desulfovibrionia</taxon>
        <taxon>Desulfovibrionales</taxon>
        <taxon>Desulfovibrionaceae</taxon>
        <taxon>Desulfovibrio</taxon>
    </lineage>
</organism>
<dbReference type="AlphaFoldDB" id="B6WQ87"/>
<protein>
    <submittedName>
        <fullName evidence="1">Uncharacterized protein</fullName>
    </submittedName>
</protein>
<gene>
    <name evidence="1" type="ORF">DESPIG_00211</name>
</gene>
<dbReference type="Proteomes" id="UP000003676">
    <property type="component" value="Unassembled WGS sequence"/>
</dbReference>
<comment type="caution">
    <text evidence="1">The sequence shown here is derived from an EMBL/GenBank/DDBJ whole genome shotgun (WGS) entry which is preliminary data.</text>
</comment>
<reference evidence="1 2" key="1">
    <citation type="submission" date="2008-10" db="EMBL/GenBank/DDBJ databases">
        <title>Draft genome sequence of Desulvovibrio piger (ATCC 29098).</title>
        <authorList>
            <person name="Sudarsanam P."/>
            <person name="Ley R."/>
            <person name="Guruge J."/>
            <person name="Turnbaugh P.J."/>
            <person name="Mahowald M."/>
            <person name="Liep D."/>
            <person name="Gordon J."/>
        </authorList>
    </citation>
    <scope>NUCLEOTIDE SEQUENCE [LARGE SCALE GENOMIC DNA]</scope>
    <source>
        <strain evidence="1 2">ATCC 29098</strain>
    </source>
</reference>